<evidence type="ECO:0000313" key="3">
    <source>
        <dbReference type="Proteomes" id="UP000178812"/>
    </source>
</evidence>
<dbReference type="InterPro" id="IPR006528">
    <property type="entry name" value="Phage_head_morphogenesis_dom"/>
</dbReference>
<evidence type="ECO:0000313" key="2">
    <source>
        <dbReference type="EMBL" id="OGM06190.1"/>
    </source>
</evidence>
<evidence type="ECO:0000259" key="1">
    <source>
        <dbReference type="Pfam" id="PF04233"/>
    </source>
</evidence>
<dbReference type="NCBIfam" id="TIGR01641">
    <property type="entry name" value="phageSPP1_gp7"/>
    <property type="match status" value="1"/>
</dbReference>
<dbReference type="EMBL" id="MGFM01000001">
    <property type="protein sequence ID" value="OGM06190.1"/>
    <property type="molecule type" value="Genomic_DNA"/>
</dbReference>
<dbReference type="Pfam" id="PF04233">
    <property type="entry name" value="Phage_Mu_F"/>
    <property type="match status" value="1"/>
</dbReference>
<dbReference type="AlphaFoldDB" id="A0A1F7WTY9"/>
<feature type="domain" description="Phage head morphogenesis" evidence="1">
    <location>
        <begin position="137"/>
        <end position="251"/>
    </location>
</feature>
<name>A0A1F7WTY9_9BACT</name>
<organism evidence="2 3">
    <name type="scientific">Candidatus Woesebacteria bacterium GWB1_43_5</name>
    <dbReference type="NCBI Taxonomy" id="1802474"/>
    <lineage>
        <taxon>Bacteria</taxon>
        <taxon>Candidatus Woeseibacteriota</taxon>
    </lineage>
</organism>
<sequence>MENKYVQFLLHAMSKANGRSNSRKLRRQSRTLERRIQPELNKQAEFIVKRSRQLFGKAQNADDFIDGIFDDIQDGTMINVVIDGSSASMSFGAKYRIQKMKLAHYGISFDLEHPLAVEYLKTDRPLELAKLKDTVKQHIKPILQRGVAEGASINEMAKEIRENYAFSKTRALMIANNEVARAYEYGNMIPMQDLAAQVKIVIKAWSTVGDAKVEQVCIDNEARGWIKMDESFPSGDNEAPTDDHPNCRCTTLWDFED</sequence>
<gene>
    <name evidence="2" type="ORF">A2125_00900</name>
</gene>
<dbReference type="Proteomes" id="UP000178812">
    <property type="component" value="Unassembled WGS sequence"/>
</dbReference>
<reference evidence="2 3" key="1">
    <citation type="journal article" date="2016" name="Nat. Commun.">
        <title>Thousands of microbial genomes shed light on interconnected biogeochemical processes in an aquifer system.</title>
        <authorList>
            <person name="Anantharaman K."/>
            <person name="Brown C.T."/>
            <person name="Hug L.A."/>
            <person name="Sharon I."/>
            <person name="Castelle C.J."/>
            <person name="Probst A.J."/>
            <person name="Thomas B.C."/>
            <person name="Singh A."/>
            <person name="Wilkins M.J."/>
            <person name="Karaoz U."/>
            <person name="Brodie E.L."/>
            <person name="Williams K.H."/>
            <person name="Hubbard S.S."/>
            <person name="Banfield J.F."/>
        </authorList>
    </citation>
    <scope>NUCLEOTIDE SEQUENCE [LARGE SCALE GENOMIC DNA]</scope>
</reference>
<protein>
    <recommendedName>
        <fullName evidence="1">Phage head morphogenesis domain-containing protein</fullName>
    </recommendedName>
</protein>
<comment type="caution">
    <text evidence="2">The sequence shown here is derived from an EMBL/GenBank/DDBJ whole genome shotgun (WGS) entry which is preliminary data.</text>
</comment>
<proteinExistence type="predicted"/>
<accession>A0A1F7WTY9</accession>